<evidence type="ECO:0000256" key="7">
    <source>
        <dbReference type="HAMAP-Rule" id="MF_00384"/>
    </source>
</evidence>
<proteinExistence type="inferred from homology"/>
<evidence type="ECO:0000256" key="6">
    <source>
        <dbReference type="ARBA" id="ARBA00022840"/>
    </source>
</evidence>
<dbReference type="GO" id="GO:0005524">
    <property type="term" value="F:ATP binding"/>
    <property type="evidence" value="ECO:0007669"/>
    <property type="project" value="UniProtKB-UniRule"/>
</dbReference>
<sequence length="367" mass="38622">MKPICKTVSVRVPATSANLGSGFDTAGIALDYADSLTFTLDDEIFASETDENSSAAEKLPNVRVIIHGEGEDTLPKDETHLVVSTFRKACKIFGLPNLRFTLEAHNQIPQARGMGSSAEAIVAAVAAAWTFTHEGELNREAIFEIAAAIEGHPDNVAPAVFGGLTMSWKLDVGEGKGSVRVAGEDAAGCGEEPLSAGFHTVRYEVSKDISVSVFVPNFELSTELARRALPANVPYGDAIFNVSRAAMLPVAFGSFGSFGASGEFGAEAVKSNISRNALLFAATQDALHQPYRASLMQDSWDLVEALRAAGFAAAISGAGSCVAVFHAGSAALANAQIDKIAEPWLARDGWRVLHVPVDSTGVTVARE</sequence>
<evidence type="ECO:0000256" key="1">
    <source>
        <dbReference type="ARBA" id="ARBA00022605"/>
    </source>
</evidence>
<dbReference type="OrthoDB" id="9769912at2"/>
<dbReference type="EMBL" id="LRTV01000008">
    <property type="protein sequence ID" value="RFD79625.1"/>
    <property type="molecule type" value="Genomic_DNA"/>
</dbReference>
<dbReference type="InterPro" id="IPR036554">
    <property type="entry name" value="GHMP_kinase_C_sf"/>
</dbReference>
<reference evidence="10 11" key="1">
    <citation type="submission" date="2016-02" db="EMBL/GenBank/DDBJ databases">
        <authorList>
            <person name="Alioto T."/>
            <person name="Alioto T."/>
        </authorList>
    </citation>
    <scope>NUCLEOTIDE SEQUENCE [LARGE SCALE GENOMIC DNA]</scope>
    <source>
        <strain evidence="10 11">NR010</strain>
    </source>
</reference>
<dbReference type="SUPFAM" id="SSF54211">
    <property type="entry name" value="Ribosomal protein S5 domain 2-like"/>
    <property type="match status" value="1"/>
</dbReference>
<dbReference type="GO" id="GO:0009088">
    <property type="term" value="P:threonine biosynthetic process"/>
    <property type="evidence" value="ECO:0007669"/>
    <property type="project" value="UniProtKB-UniRule"/>
</dbReference>
<keyword evidence="6 7" id="KW-0067">ATP-binding</keyword>
<keyword evidence="1 7" id="KW-0028">Amino-acid biosynthesis</keyword>
<dbReference type="InterPro" id="IPR000870">
    <property type="entry name" value="Homoserine_kinase"/>
</dbReference>
<keyword evidence="3 7" id="KW-0791">Threonine biosynthesis</keyword>
<dbReference type="UniPathway" id="UPA00050">
    <property type="reaction ID" value="UER00064"/>
</dbReference>
<evidence type="ECO:0000313" key="10">
    <source>
        <dbReference type="EMBL" id="RFD79625.1"/>
    </source>
</evidence>
<dbReference type="InterPro" id="IPR014721">
    <property type="entry name" value="Ribsml_uS5_D2-typ_fold_subgr"/>
</dbReference>
<accession>A0A3E1IZS9</accession>
<comment type="pathway">
    <text evidence="7">Amino-acid biosynthesis; L-threonine biosynthesis; L-threonine from L-aspartate: step 4/5.</text>
</comment>
<protein>
    <recommendedName>
        <fullName evidence="7">Homoserine kinase</fullName>
        <shortName evidence="7">HK</shortName>
        <shortName evidence="7">HSK</shortName>
        <ecNumber evidence="7">2.7.1.39</ecNumber>
    </recommendedName>
</protein>
<dbReference type="InterPro" id="IPR013750">
    <property type="entry name" value="GHMP_kinase_C_dom"/>
</dbReference>
<dbReference type="Proteomes" id="UP000259221">
    <property type="component" value="Unassembled WGS sequence"/>
</dbReference>
<dbReference type="Pfam" id="PF00288">
    <property type="entry name" value="GHMP_kinases_N"/>
    <property type="match status" value="1"/>
</dbReference>
<dbReference type="HAMAP" id="MF_00384">
    <property type="entry name" value="Homoser_kinase"/>
    <property type="match status" value="1"/>
</dbReference>
<evidence type="ECO:0000256" key="4">
    <source>
        <dbReference type="ARBA" id="ARBA00022741"/>
    </source>
</evidence>
<dbReference type="Pfam" id="PF08544">
    <property type="entry name" value="GHMP_kinases_C"/>
    <property type="match status" value="1"/>
</dbReference>
<feature type="domain" description="GHMP kinase C-terminal" evidence="9">
    <location>
        <begin position="274"/>
        <end position="329"/>
    </location>
</feature>
<dbReference type="GO" id="GO:0004413">
    <property type="term" value="F:homoserine kinase activity"/>
    <property type="evidence" value="ECO:0007669"/>
    <property type="project" value="UniProtKB-UniRule"/>
</dbReference>
<evidence type="ECO:0000256" key="3">
    <source>
        <dbReference type="ARBA" id="ARBA00022697"/>
    </source>
</evidence>
<gene>
    <name evidence="7" type="primary">thrB</name>
    <name evidence="10" type="ORF">AXE77_04580</name>
</gene>
<keyword evidence="2 7" id="KW-0808">Transferase</keyword>
<feature type="domain" description="GHMP kinase N-terminal" evidence="8">
    <location>
        <begin position="81"/>
        <end position="163"/>
    </location>
</feature>
<comment type="catalytic activity">
    <reaction evidence="7">
        <text>L-homoserine + ATP = O-phospho-L-homoserine + ADP + H(+)</text>
        <dbReference type="Rhea" id="RHEA:13985"/>
        <dbReference type="ChEBI" id="CHEBI:15378"/>
        <dbReference type="ChEBI" id="CHEBI:30616"/>
        <dbReference type="ChEBI" id="CHEBI:57476"/>
        <dbReference type="ChEBI" id="CHEBI:57590"/>
        <dbReference type="ChEBI" id="CHEBI:456216"/>
        <dbReference type="EC" id="2.7.1.39"/>
    </reaction>
</comment>
<evidence type="ECO:0000256" key="5">
    <source>
        <dbReference type="ARBA" id="ARBA00022777"/>
    </source>
</evidence>
<dbReference type="PIRSF" id="PIRSF000676">
    <property type="entry name" value="Homoser_kin"/>
    <property type="match status" value="1"/>
</dbReference>
<dbReference type="PANTHER" id="PTHR20861:SF1">
    <property type="entry name" value="HOMOSERINE KINASE"/>
    <property type="match status" value="1"/>
</dbReference>
<keyword evidence="4 7" id="KW-0547">Nucleotide-binding</keyword>
<dbReference type="PRINTS" id="PR00958">
    <property type="entry name" value="HOMSERKINASE"/>
</dbReference>
<dbReference type="Gene3D" id="3.30.70.890">
    <property type="entry name" value="GHMP kinase, C-terminal domain"/>
    <property type="match status" value="1"/>
</dbReference>
<dbReference type="PANTHER" id="PTHR20861">
    <property type="entry name" value="HOMOSERINE/4-DIPHOSPHOCYTIDYL-2-C-METHYL-D-ERYTHRITOL KINASE"/>
    <property type="match status" value="1"/>
</dbReference>
<comment type="subcellular location">
    <subcellularLocation>
        <location evidence="7">Cytoplasm</location>
    </subcellularLocation>
</comment>
<comment type="caution">
    <text evidence="7">Lacks conserved residue(s) required for the propagation of feature annotation.</text>
</comment>
<dbReference type="EC" id="2.7.1.39" evidence="7"/>
<dbReference type="GO" id="GO:0005737">
    <property type="term" value="C:cytoplasm"/>
    <property type="evidence" value="ECO:0007669"/>
    <property type="project" value="UniProtKB-SubCell"/>
</dbReference>
<comment type="caution">
    <text evidence="10">The sequence shown here is derived from an EMBL/GenBank/DDBJ whole genome shotgun (WGS) entry which is preliminary data.</text>
</comment>
<organism evidence="10 11">
    <name type="scientific">Gardnerella vaginalis</name>
    <dbReference type="NCBI Taxonomy" id="2702"/>
    <lineage>
        <taxon>Bacteria</taxon>
        <taxon>Bacillati</taxon>
        <taxon>Actinomycetota</taxon>
        <taxon>Actinomycetes</taxon>
        <taxon>Bifidobacteriales</taxon>
        <taxon>Bifidobacteriaceae</taxon>
        <taxon>Gardnerella</taxon>
    </lineage>
</organism>
<comment type="similarity">
    <text evidence="7">Belongs to the GHMP kinase family. Homoserine kinase subfamily.</text>
</comment>
<dbReference type="SUPFAM" id="SSF55060">
    <property type="entry name" value="GHMP Kinase, C-terminal domain"/>
    <property type="match status" value="1"/>
</dbReference>
<dbReference type="AlphaFoldDB" id="A0A3E1IZS9"/>
<dbReference type="InterPro" id="IPR020568">
    <property type="entry name" value="Ribosomal_Su5_D2-typ_SF"/>
</dbReference>
<dbReference type="RefSeq" id="WP_116712411.1">
    <property type="nucleotide sequence ID" value="NZ_LRTV01000008.1"/>
</dbReference>
<comment type="function">
    <text evidence="7">Catalyzes the ATP-dependent phosphorylation of L-homoserine to L-homoserine phosphate.</text>
</comment>
<dbReference type="Gene3D" id="3.30.230.10">
    <property type="match status" value="1"/>
</dbReference>
<name>A0A3E1IZS9_GARVA</name>
<evidence type="ECO:0000256" key="2">
    <source>
        <dbReference type="ARBA" id="ARBA00022679"/>
    </source>
</evidence>
<keyword evidence="7" id="KW-0963">Cytoplasm</keyword>
<evidence type="ECO:0000259" key="8">
    <source>
        <dbReference type="Pfam" id="PF00288"/>
    </source>
</evidence>
<evidence type="ECO:0000259" key="9">
    <source>
        <dbReference type="Pfam" id="PF08544"/>
    </source>
</evidence>
<evidence type="ECO:0000313" key="11">
    <source>
        <dbReference type="Proteomes" id="UP000259221"/>
    </source>
</evidence>
<keyword evidence="5 7" id="KW-0418">Kinase</keyword>
<dbReference type="InterPro" id="IPR006204">
    <property type="entry name" value="GHMP_kinase_N_dom"/>
</dbReference>